<dbReference type="GO" id="GO:0009055">
    <property type="term" value="F:electron transfer activity"/>
    <property type="evidence" value="ECO:0007669"/>
    <property type="project" value="InterPro"/>
</dbReference>
<dbReference type="GO" id="GO:0020037">
    <property type="term" value="F:heme binding"/>
    <property type="evidence" value="ECO:0007669"/>
    <property type="project" value="InterPro"/>
</dbReference>
<dbReference type="InterPro" id="IPR051395">
    <property type="entry name" value="Cytochrome_c_Peroxidase/MauG"/>
</dbReference>
<sequence>MMLQIQKKQKFKLVISSINLFIKKSLIAIIAIGLFGVYSSADLLTSKQKKDTLLHPIDNLTNEEYDKFILGKSFFRIPWVVAPSATTARDGLGPLFNANTCMSCHPSNGRGTLYNKNMQLSRSIIAKLSIKAENKKEHLDFLIKNPLIPEPTYGVQIAINGTHNVKYEAKPEIKFEEIKIQFPDGEVDTLLKPTYILKDLQYGELDKNTIITFRIAPSLNGIGLLDDISENDILANADEFDKNNDGISGKANWVYSPINHKKELGRFSWKANITNVKHQIADAAINDMGLTTSIFPNEACTKQQTACLNAPKARHNIDIPDFRLEAIEFYLKNRKTFSTKKDKIYKQGFNLFKQIACVKCHIDSFTTKQGVKISPFTDLLLHDMGEGLADGRSEFKATGREWRTAPLWGISLHKKINKKNPRLLHDGRARNFQEAILWHGGEAKASKEAYMHLNKKERTTLLEFLERL</sequence>
<evidence type="ECO:0000313" key="1">
    <source>
        <dbReference type="EMBL" id="RXK11713.1"/>
    </source>
</evidence>
<dbReference type="InterPro" id="IPR010538">
    <property type="entry name" value="DHOR"/>
</dbReference>
<proteinExistence type="predicted"/>
<gene>
    <name evidence="1" type="ORF">CP965_13170</name>
</gene>
<dbReference type="AlphaFoldDB" id="A0A4Q1AQM6"/>
<dbReference type="OrthoDB" id="9805202at2"/>
<dbReference type="SUPFAM" id="SSF46626">
    <property type="entry name" value="Cytochrome c"/>
    <property type="match status" value="1"/>
</dbReference>
<organism evidence="1 2">
    <name type="scientific">Halarcobacter mediterraneus</name>
    <dbReference type="NCBI Taxonomy" id="2023153"/>
    <lineage>
        <taxon>Bacteria</taxon>
        <taxon>Pseudomonadati</taxon>
        <taxon>Campylobacterota</taxon>
        <taxon>Epsilonproteobacteria</taxon>
        <taxon>Campylobacterales</taxon>
        <taxon>Arcobacteraceae</taxon>
        <taxon>Halarcobacter</taxon>
    </lineage>
</organism>
<protein>
    <submittedName>
        <fullName evidence="1">Thiol oxidoreductase</fullName>
    </submittedName>
</protein>
<dbReference type="Proteomes" id="UP000289718">
    <property type="component" value="Unassembled WGS sequence"/>
</dbReference>
<name>A0A4Q1AQM6_9BACT</name>
<keyword evidence="2" id="KW-1185">Reference proteome</keyword>
<dbReference type="PANTHER" id="PTHR30600">
    <property type="entry name" value="CYTOCHROME C PEROXIDASE-RELATED"/>
    <property type="match status" value="1"/>
</dbReference>
<dbReference type="GO" id="GO:0004130">
    <property type="term" value="F:cytochrome-c peroxidase activity"/>
    <property type="evidence" value="ECO:0007669"/>
    <property type="project" value="TreeGrafter"/>
</dbReference>
<dbReference type="Gene3D" id="1.10.760.10">
    <property type="entry name" value="Cytochrome c-like domain"/>
    <property type="match status" value="1"/>
</dbReference>
<dbReference type="InterPro" id="IPR036909">
    <property type="entry name" value="Cyt_c-like_dom_sf"/>
</dbReference>
<dbReference type="Pfam" id="PF06537">
    <property type="entry name" value="DHOR"/>
    <property type="match status" value="1"/>
</dbReference>
<dbReference type="EMBL" id="NXIE01000006">
    <property type="protein sequence ID" value="RXK11713.1"/>
    <property type="molecule type" value="Genomic_DNA"/>
</dbReference>
<dbReference type="PANTHER" id="PTHR30600:SF4">
    <property type="entry name" value="CYTOCHROME C DOMAIN-CONTAINING PROTEIN"/>
    <property type="match status" value="1"/>
</dbReference>
<accession>A0A4Q1AQM6</accession>
<comment type="caution">
    <text evidence="1">The sequence shown here is derived from an EMBL/GenBank/DDBJ whole genome shotgun (WGS) entry which is preliminary data.</text>
</comment>
<evidence type="ECO:0000313" key="2">
    <source>
        <dbReference type="Proteomes" id="UP000289718"/>
    </source>
</evidence>
<reference evidence="1 2" key="1">
    <citation type="submission" date="2017-09" db="EMBL/GenBank/DDBJ databases">
        <title>Genomics of the genus Arcobacter.</title>
        <authorList>
            <person name="Perez-Cataluna A."/>
            <person name="Figueras M.J."/>
            <person name="Salas-Masso N."/>
        </authorList>
    </citation>
    <scope>NUCLEOTIDE SEQUENCE [LARGE SCALE GENOMIC DNA]</scope>
    <source>
        <strain evidence="1 2">F156-34</strain>
    </source>
</reference>
<dbReference type="PIRSF" id="PIRSF028099">
    <property type="entry name" value="DUF1111"/>
    <property type="match status" value="1"/>
</dbReference>